<feature type="transmembrane region" description="Helical" evidence="1">
    <location>
        <begin position="66"/>
        <end position="86"/>
    </location>
</feature>
<feature type="transmembrane region" description="Helical" evidence="1">
    <location>
        <begin position="184"/>
        <end position="202"/>
    </location>
</feature>
<proteinExistence type="predicted"/>
<protein>
    <submittedName>
        <fullName evidence="2">Uncharacterized protein</fullName>
    </submittedName>
</protein>
<evidence type="ECO:0000313" key="2">
    <source>
        <dbReference type="EMBL" id="CBZ40149.1"/>
    </source>
</evidence>
<dbReference type="EMBL" id="FQ790233">
    <property type="protein sequence ID" value="CBZ40149.1"/>
    <property type="molecule type" value="Genomic_DNA"/>
</dbReference>
<gene>
    <name evidence="2" type="ORF">MSUIS_00560</name>
</gene>
<reference evidence="2 3" key="1">
    <citation type="journal article" date="2011" name="J. Bacteriol.">
        <title>Complete genome sequence of the hemotrophic Mycoplasma suis strain KI3806.</title>
        <authorList>
            <person name="Oehlerking J."/>
            <person name="Kube M."/>
            <person name="Felder K.M."/>
            <person name="Matter D."/>
            <person name="Wittenbrink M.M."/>
            <person name="Schwarzenbach S."/>
            <person name="Kramer M.M."/>
            <person name="Hoelzle K."/>
            <person name="Hoelzle L.E."/>
        </authorList>
    </citation>
    <scope>NUCLEOTIDE SEQUENCE [LARGE SCALE GENOMIC DNA]</scope>
    <source>
        <strain evidence="3">KI_3806</strain>
    </source>
</reference>
<keyword evidence="1" id="KW-0472">Membrane</keyword>
<dbReference type="AlphaFoldDB" id="F0V2S7"/>
<evidence type="ECO:0000313" key="3">
    <source>
        <dbReference type="Proteomes" id="UP000008645"/>
    </source>
</evidence>
<feature type="transmembrane region" description="Helical" evidence="1">
    <location>
        <begin position="231"/>
        <end position="253"/>
    </location>
</feature>
<name>F0V2S7_MYCS3</name>
<organism evidence="2 3">
    <name type="scientific">Mycoplasma suis (strain KI_3806)</name>
    <dbReference type="NCBI Taxonomy" id="708248"/>
    <lineage>
        <taxon>Bacteria</taxon>
        <taxon>Bacillati</taxon>
        <taxon>Mycoplasmatota</taxon>
        <taxon>Mollicutes</taxon>
        <taxon>Mycoplasmataceae</taxon>
        <taxon>Mycoplasma</taxon>
    </lineage>
</organism>
<sequence>MAQISLPLASSGLLAPAPVSEQLGAEDRKRMMAPQEPIDASGPNPFTPFVRLDELKKYYVKTNRNYTIMFWFTLIFFLVYAFWMLVESGELWGQSSMLGFSLDSCYGGNGCLKNVSSSGPAAQVPIQTGLTGVLLTLFRNVFSLYSKRQQFRSELAFSQQNYYPMGMTSGFVRRLVTLYGWKTNLFWGGVCIAGLGLVSLAYGNAAWGISELCSSSQSSRWYSSWFSVTDYHQWMAVGGVLGIGTGLVTILLSNPILRLKIKKVLSIFGQNEYNMAPEIKERVFRINKRDKMFCCVVLCVVGLAIYIIFKRLIVTVFNKSLKRTKI</sequence>
<dbReference type="HOGENOM" id="CLU_885138_0_0_14"/>
<keyword evidence="1" id="KW-1133">Transmembrane helix</keyword>
<dbReference type="RefSeq" id="WP_013608762.1">
    <property type="nucleotide sequence ID" value="NC_015153.1"/>
</dbReference>
<keyword evidence="1" id="KW-0812">Transmembrane</keyword>
<evidence type="ECO:0000256" key="1">
    <source>
        <dbReference type="SAM" id="Phobius"/>
    </source>
</evidence>
<feature type="transmembrane region" description="Helical" evidence="1">
    <location>
        <begin position="292"/>
        <end position="309"/>
    </location>
</feature>
<dbReference type="Proteomes" id="UP000008645">
    <property type="component" value="Chromosome"/>
</dbReference>
<feature type="transmembrane region" description="Helical" evidence="1">
    <location>
        <begin position="124"/>
        <end position="142"/>
    </location>
</feature>
<dbReference type="OrthoDB" id="397265at2"/>
<accession>F0V2S7</accession>
<dbReference type="KEGG" id="msk:MSUIS_00560"/>